<accession>A0ABX0GSZ9</accession>
<proteinExistence type="predicted"/>
<evidence type="ECO:0000313" key="2">
    <source>
        <dbReference type="Proteomes" id="UP000800981"/>
    </source>
</evidence>
<evidence type="ECO:0000313" key="1">
    <source>
        <dbReference type="EMBL" id="NHC13630.1"/>
    </source>
</evidence>
<keyword evidence="2" id="KW-1185">Reference proteome</keyword>
<comment type="caution">
    <text evidence="1">The sequence shown here is derived from an EMBL/GenBank/DDBJ whole genome shotgun (WGS) entry which is preliminary data.</text>
</comment>
<organism evidence="1 2">
    <name type="scientific">Motilibacter deserti</name>
    <dbReference type="NCBI Taxonomy" id="2714956"/>
    <lineage>
        <taxon>Bacteria</taxon>
        <taxon>Bacillati</taxon>
        <taxon>Actinomycetota</taxon>
        <taxon>Actinomycetes</taxon>
        <taxon>Motilibacterales</taxon>
        <taxon>Motilibacteraceae</taxon>
        <taxon>Motilibacter</taxon>
    </lineage>
</organism>
<dbReference type="Proteomes" id="UP000800981">
    <property type="component" value="Unassembled WGS sequence"/>
</dbReference>
<protein>
    <submittedName>
        <fullName evidence="1">Uncharacterized protein</fullName>
    </submittedName>
</protein>
<sequence>MSPVQLADAPLALAAATPAAWLRTHLEPRLGGTAPGDWSGLDRLELPRLRELHALTMASRGASPAAAAKWLCGWYAGGVAAAIGLALVTAEAALVPAAGQVRWRVNPGGWPDAYSLGALRVVVAAGHPWAGQPGVDVVATLEGVRAAALAAAVAVASPLVERCSKVAKVGRVSLWAEIADCYGLAAAGHPDVPVRQRVAEAVAAAVALPEAPWRARPVLVAEQTPIGPTWLSQKGGCCLDYQTVEPVAVQPVADEPVAAEPVAAEAVVEPEPRPYCDTCSLRDFADCASRQLRARQVAASSAE</sequence>
<name>A0ABX0GSZ9_9ACTN</name>
<reference evidence="1 2" key="1">
    <citation type="submission" date="2020-03" db="EMBL/GenBank/DDBJ databases">
        <title>Two novel Motilibacter sp.</title>
        <authorList>
            <person name="Liu S."/>
        </authorList>
    </citation>
    <scope>NUCLEOTIDE SEQUENCE [LARGE SCALE GENOMIC DNA]</scope>
    <source>
        <strain evidence="1 2">E257</strain>
    </source>
</reference>
<gene>
    <name evidence="1" type="ORF">G9H71_07530</name>
</gene>
<dbReference type="RefSeq" id="WP_166280283.1">
    <property type="nucleotide sequence ID" value="NZ_JAANNP010000002.1"/>
</dbReference>
<dbReference type="EMBL" id="JAANNP010000002">
    <property type="protein sequence ID" value="NHC13630.1"/>
    <property type="molecule type" value="Genomic_DNA"/>
</dbReference>